<feature type="transmembrane region" description="Helical" evidence="1">
    <location>
        <begin position="61"/>
        <end position="81"/>
    </location>
</feature>
<protein>
    <submittedName>
        <fullName evidence="3">DUF1538 domain-containing protein</fullName>
    </submittedName>
</protein>
<feature type="transmembrane region" description="Helical" evidence="1">
    <location>
        <begin position="226"/>
        <end position="245"/>
    </location>
</feature>
<feature type="transmembrane region" description="Helical" evidence="1">
    <location>
        <begin position="490"/>
        <end position="506"/>
    </location>
</feature>
<feature type="transmembrane region" description="Helical" evidence="1">
    <location>
        <begin position="424"/>
        <end position="446"/>
    </location>
</feature>
<evidence type="ECO:0000313" key="3">
    <source>
        <dbReference type="EMBL" id="QEJ97541.1"/>
    </source>
</evidence>
<feature type="transmembrane region" description="Helical" evidence="1">
    <location>
        <begin position="452"/>
        <end position="478"/>
    </location>
</feature>
<feature type="transmembrane region" description="Helical" evidence="1">
    <location>
        <begin position="197"/>
        <end position="220"/>
    </location>
</feature>
<accession>A0A0B7GWW0</accession>
<dbReference type="EMBL" id="CP042817">
    <property type="protein sequence ID" value="QEJ97541.1"/>
    <property type="molecule type" value="Genomic_DNA"/>
</dbReference>
<dbReference type="AlphaFoldDB" id="A0A0B7GWW0"/>
<organism evidence="2 4">
    <name type="scientific">Treponema phagedenis</name>
    <dbReference type="NCBI Taxonomy" id="162"/>
    <lineage>
        <taxon>Bacteria</taxon>
        <taxon>Pseudomonadati</taxon>
        <taxon>Spirochaetota</taxon>
        <taxon>Spirochaetia</taxon>
        <taxon>Spirochaetales</taxon>
        <taxon>Treponemataceae</taxon>
        <taxon>Treponema</taxon>
    </lineage>
</organism>
<reference evidence="4" key="2">
    <citation type="submission" date="2015-01" db="EMBL/GenBank/DDBJ databases">
        <authorList>
            <person name="Manzoor Shahid"/>
            <person name="Zubair Saima"/>
        </authorList>
    </citation>
    <scope>NUCLEOTIDE SEQUENCE [LARGE SCALE GENOMIC DNA]</scope>
    <source>
        <strain evidence="4">V1</strain>
    </source>
</reference>
<evidence type="ECO:0000313" key="5">
    <source>
        <dbReference type="Proteomes" id="UP000323594"/>
    </source>
</evidence>
<keyword evidence="4" id="KW-1185">Reference proteome</keyword>
<evidence type="ECO:0000313" key="4">
    <source>
        <dbReference type="Proteomes" id="UP000042527"/>
    </source>
</evidence>
<feature type="transmembrane region" description="Helical" evidence="1">
    <location>
        <begin position="128"/>
        <end position="145"/>
    </location>
</feature>
<feature type="transmembrane region" description="Helical" evidence="1">
    <location>
        <begin position="26"/>
        <end position="49"/>
    </location>
</feature>
<keyword evidence="1" id="KW-1133">Transmembrane helix</keyword>
<feature type="transmembrane region" description="Helical" evidence="1">
    <location>
        <begin position="346"/>
        <end position="364"/>
    </location>
</feature>
<sequence length="547" mass="58503">MVSLLTVAPCRTPFIKFYCKMHKNSLTLAFLDILLCFFTDFFFFFVYNLRMNVRESIKSTAISVLPICVIVLLLHVTVTPLPASEAIAFTVGSALVILGLGLFLLGMNLAIMPVGSFLGAALTRTRKIFFILGAGAVVGFIITVAEPNLLILARQAESVTGAITTPVMILVVAIGVALSVVIGLARSIFQISYRLIMLIMYGLAFLLAIKVHPTFVAMAFDSGGATTGPLTVPFIIALGIGAASVRGDKEAHDDSFGYTGLTVAGPVLVVIAYAFILALQGRGGLPEQLPETIIPPEMNLSIMGTYVPVLLQSFKNVAFSVSPFVLILLFFNVTLLKLPPKQMRRIIIGIIYSYFGLVIFFTGTDTGFIPAAFRLGTLLGQLSYHWILVPIGCVAGAVVVCAEPSTWALVEQVEDLSGGNIRKSVMLVSLAIGVSLFIGLAMLRIILGFSVWVFLIPSFIITFILTLFAPPLFIAIAFDSGSVASGPMSSTFVLSLALGASTGLQGNPAIDAFGLIAMTSLSPLISIQILGILFKKKQEKLEKKGEK</sequence>
<feature type="transmembrane region" description="Helical" evidence="1">
    <location>
        <begin position="512"/>
        <end position="534"/>
    </location>
</feature>
<reference evidence="3 5" key="3">
    <citation type="submission" date="2019-08" db="EMBL/GenBank/DDBJ databases">
        <authorList>
            <person name="Kuhnert P."/>
        </authorList>
    </citation>
    <scope>NUCLEOTIDE SEQUENCE [LARGE SCALE GENOMIC DNA]</scope>
    <source>
        <strain evidence="3 5">B36.5</strain>
    </source>
</reference>
<reference evidence="2" key="1">
    <citation type="submission" date="2015-01" db="EMBL/GenBank/DDBJ databases">
        <authorList>
            <person name="Xiang T."/>
            <person name="Song Y."/>
            <person name="Huang L."/>
            <person name="Wang B."/>
            <person name="Wu P."/>
        </authorList>
    </citation>
    <scope>NUCLEOTIDE SEQUENCE [LARGE SCALE GENOMIC DNA]</scope>
    <source>
        <strain evidence="2">V1</strain>
    </source>
</reference>
<feature type="transmembrane region" description="Helical" evidence="1">
    <location>
        <begin position="165"/>
        <end position="185"/>
    </location>
</feature>
<gene>
    <name evidence="3" type="ORF">FUT82_05670</name>
    <name evidence="2" type="ORF">TPHV1_70037</name>
</gene>
<dbReference type="OrthoDB" id="9805989at2"/>
<dbReference type="Proteomes" id="UP000323594">
    <property type="component" value="Chromosome"/>
</dbReference>
<feature type="transmembrane region" description="Helical" evidence="1">
    <location>
        <begin position="384"/>
        <end position="403"/>
    </location>
</feature>
<keyword evidence="1" id="KW-0472">Membrane</keyword>
<feature type="transmembrane region" description="Helical" evidence="1">
    <location>
        <begin position="257"/>
        <end position="279"/>
    </location>
</feature>
<keyword evidence="1" id="KW-0812">Transmembrane</keyword>
<feature type="transmembrane region" description="Helical" evidence="1">
    <location>
        <begin position="87"/>
        <end position="107"/>
    </location>
</feature>
<dbReference type="Proteomes" id="UP000042527">
    <property type="component" value="Unassembled WGS sequence"/>
</dbReference>
<evidence type="ECO:0000313" key="2">
    <source>
        <dbReference type="EMBL" id="CEM63174.1"/>
    </source>
</evidence>
<dbReference type="EMBL" id="CDNC01000049">
    <property type="protein sequence ID" value="CEM63174.1"/>
    <property type="molecule type" value="Genomic_DNA"/>
</dbReference>
<dbReference type="InterPro" id="IPR011435">
    <property type="entry name" value="UmpAB"/>
</dbReference>
<name>A0A0B7GWW0_TREPH</name>
<evidence type="ECO:0000256" key="1">
    <source>
        <dbReference type="SAM" id="Phobius"/>
    </source>
</evidence>
<feature type="transmembrane region" description="Helical" evidence="1">
    <location>
        <begin position="317"/>
        <end position="334"/>
    </location>
</feature>
<dbReference type="Pfam" id="PF07556">
    <property type="entry name" value="DUF1538"/>
    <property type="match status" value="2"/>
</dbReference>
<proteinExistence type="predicted"/>